<keyword evidence="3" id="KW-1185">Reference proteome</keyword>
<feature type="region of interest" description="Disordered" evidence="1">
    <location>
        <begin position="88"/>
        <end position="125"/>
    </location>
</feature>
<protein>
    <submittedName>
        <fullName evidence="2">Uncharacterized protein</fullName>
    </submittedName>
</protein>
<evidence type="ECO:0000313" key="3">
    <source>
        <dbReference type="Proteomes" id="UP000015354"/>
    </source>
</evidence>
<dbReference type="Proteomes" id="UP000015354">
    <property type="component" value="Unassembled WGS sequence"/>
</dbReference>
<gene>
    <name evidence="2" type="ORF">STCU_04322</name>
</gene>
<feature type="compositionally biased region" description="Basic and acidic residues" evidence="1">
    <location>
        <begin position="357"/>
        <end position="388"/>
    </location>
</feature>
<feature type="compositionally biased region" description="Low complexity" evidence="1">
    <location>
        <begin position="188"/>
        <end position="202"/>
    </location>
</feature>
<comment type="caution">
    <text evidence="2">The sequence shown here is derived from an EMBL/GenBank/DDBJ whole genome shotgun (WGS) entry which is preliminary data.</text>
</comment>
<sequence>MEYEQLEKGSAIISAAILSQDVANYSTILHPQVLLVSHFPYPDTGRTVSAISDAIRLERASIAPEKQKKAQLQALDERLAEQQRHYEGGMTPAPDAAAPPAPAATKPKAKTAKAPAPAPAAAPSTAARDLRGVRYYMEGQGKEPPAPYGERVSLAEGPLLVTERLCIILNWLAQGKYIADTKAHLGAAEARPTGRRGAAAAGRADDGGGALRDAGPAAHGPQPAAELPHRHLRPREPALPRRVLLRGRAHRDDPPAAGAAGGDVGAAAAQPARARAAAAPREDPAQRGGVLRRHRPDAHRRGELHLAAAGLLLQTGAGPAGPAADGAGERPAAPAAAGAARGGLALRPGRLPQPGERSQRAKPDRGEPHHDQGEEQEGRGGGLRVRDG</sequence>
<feature type="compositionally biased region" description="Low complexity" evidence="1">
    <location>
        <begin position="265"/>
        <end position="279"/>
    </location>
</feature>
<dbReference type="OrthoDB" id="676979at2759"/>
<dbReference type="EMBL" id="ATMH01004322">
    <property type="protein sequence ID" value="EPY29927.1"/>
    <property type="molecule type" value="Genomic_DNA"/>
</dbReference>
<feature type="compositionally biased region" description="Low complexity" evidence="1">
    <location>
        <begin position="318"/>
        <end position="355"/>
    </location>
</feature>
<feature type="region of interest" description="Disordered" evidence="1">
    <location>
        <begin position="250"/>
        <end position="296"/>
    </location>
</feature>
<feature type="compositionally biased region" description="Low complexity" evidence="1">
    <location>
        <begin position="211"/>
        <end position="225"/>
    </location>
</feature>
<feature type="region of interest" description="Disordered" evidence="1">
    <location>
        <begin position="318"/>
        <end position="388"/>
    </location>
</feature>
<feature type="compositionally biased region" description="Low complexity" evidence="1">
    <location>
        <begin position="103"/>
        <end position="125"/>
    </location>
</feature>
<evidence type="ECO:0000313" key="2">
    <source>
        <dbReference type="EMBL" id="EPY29927.1"/>
    </source>
</evidence>
<feature type="region of interest" description="Disordered" evidence="1">
    <location>
        <begin position="188"/>
        <end position="237"/>
    </location>
</feature>
<dbReference type="AlphaFoldDB" id="S9UGH2"/>
<proteinExistence type="predicted"/>
<reference evidence="2 3" key="1">
    <citation type="journal article" date="2013" name="PLoS ONE">
        <title>Predicting the Proteins of Angomonas deanei, Strigomonas culicis and Their Respective Endosymbionts Reveals New Aspects of the Trypanosomatidae Family.</title>
        <authorList>
            <person name="Motta M.C."/>
            <person name="Martins A.C."/>
            <person name="de Souza S.S."/>
            <person name="Catta-Preta C.M."/>
            <person name="Silva R."/>
            <person name="Klein C.C."/>
            <person name="de Almeida L.G."/>
            <person name="de Lima Cunha O."/>
            <person name="Ciapina L.P."/>
            <person name="Brocchi M."/>
            <person name="Colabardini A.C."/>
            <person name="de Araujo Lima B."/>
            <person name="Machado C.R."/>
            <person name="de Almeida Soares C.M."/>
            <person name="Probst C.M."/>
            <person name="de Menezes C.B."/>
            <person name="Thompson C.E."/>
            <person name="Bartholomeu D.C."/>
            <person name="Gradia D.F."/>
            <person name="Pavoni D.P."/>
            <person name="Grisard E.C."/>
            <person name="Fantinatti-Garboggini F."/>
            <person name="Marchini F.K."/>
            <person name="Rodrigues-Luiz G.F."/>
            <person name="Wagner G."/>
            <person name="Goldman G.H."/>
            <person name="Fietto J.L."/>
            <person name="Elias M.C."/>
            <person name="Goldman M.H."/>
            <person name="Sagot M.F."/>
            <person name="Pereira M."/>
            <person name="Stoco P.H."/>
            <person name="de Mendonca-Neto R.P."/>
            <person name="Teixeira S.M."/>
            <person name="Maciel T.E."/>
            <person name="de Oliveira Mendes T.A."/>
            <person name="Urmenyi T.P."/>
            <person name="de Souza W."/>
            <person name="Schenkman S."/>
            <person name="de Vasconcelos A.T."/>
        </authorList>
    </citation>
    <scope>NUCLEOTIDE SEQUENCE [LARGE SCALE GENOMIC DNA]</scope>
</reference>
<accession>S9UGH2</accession>
<organism evidence="2 3">
    <name type="scientific">Strigomonas culicis</name>
    <dbReference type="NCBI Taxonomy" id="28005"/>
    <lineage>
        <taxon>Eukaryota</taxon>
        <taxon>Discoba</taxon>
        <taxon>Euglenozoa</taxon>
        <taxon>Kinetoplastea</taxon>
        <taxon>Metakinetoplastina</taxon>
        <taxon>Trypanosomatida</taxon>
        <taxon>Trypanosomatidae</taxon>
        <taxon>Strigomonadinae</taxon>
        <taxon>Strigomonas</taxon>
    </lineage>
</organism>
<evidence type="ECO:0000256" key="1">
    <source>
        <dbReference type="SAM" id="MobiDB-lite"/>
    </source>
</evidence>
<name>S9UGH2_9TRYP</name>